<reference evidence="2" key="2">
    <citation type="journal article" date="2016" name="Sci. Rep.">
        <title>Dictyocaulus viviparus genome, variome and transcriptome elucidate lungworm biology and support future intervention.</title>
        <authorList>
            <person name="McNulty S.N."/>
            <person name="Strube C."/>
            <person name="Rosa B.A."/>
            <person name="Martin J.C."/>
            <person name="Tyagi R."/>
            <person name="Choi Y.J."/>
            <person name="Wang Q."/>
            <person name="Hallsworth Pepin K."/>
            <person name="Zhang X."/>
            <person name="Ozersky P."/>
            <person name="Wilson R.K."/>
            <person name="Sternberg P.W."/>
            <person name="Gasser R.B."/>
            <person name="Mitreva M."/>
        </authorList>
    </citation>
    <scope>NUCLEOTIDE SEQUENCE [LARGE SCALE GENOMIC DNA]</scope>
    <source>
        <strain evidence="2">HannoverDv2000</strain>
    </source>
</reference>
<sequence>MGGCPICSSCGGCPCSFRSYIVMMVDFMPWGKKVCLLNGCPRSFGIYGYDCCGALLEDCCGSISVSYVKFWGGLISLARQSFSLY</sequence>
<dbReference type="AlphaFoldDB" id="A0A0D8XCY2"/>
<gene>
    <name evidence="1" type="ORF">DICVIV_11538</name>
</gene>
<name>A0A0D8XCY2_DICVI</name>
<accession>A0A0D8XCY2</accession>
<reference evidence="1 2" key="1">
    <citation type="submission" date="2013-11" db="EMBL/GenBank/DDBJ databases">
        <title>Draft genome of the bovine lungworm Dictyocaulus viviparus.</title>
        <authorList>
            <person name="Mitreva M."/>
        </authorList>
    </citation>
    <scope>NUCLEOTIDE SEQUENCE [LARGE SCALE GENOMIC DNA]</scope>
    <source>
        <strain evidence="1 2">HannoverDv2000</strain>
    </source>
</reference>
<dbReference type="EMBL" id="KN716661">
    <property type="protein sequence ID" value="KJH42480.1"/>
    <property type="molecule type" value="Genomic_DNA"/>
</dbReference>
<keyword evidence="2" id="KW-1185">Reference proteome</keyword>
<evidence type="ECO:0000313" key="2">
    <source>
        <dbReference type="Proteomes" id="UP000053766"/>
    </source>
</evidence>
<proteinExistence type="predicted"/>
<dbReference type="Proteomes" id="UP000053766">
    <property type="component" value="Unassembled WGS sequence"/>
</dbReference>
<protein>
    <submittedName>
        <fullName evidence="1">Uncharacterized protein</fullName>
    </submittedName>
</protein>
<dbReference type="OrthoDB" id="10396825at2759"/>
<organism evidence="1 2">
    <name type="scientific">Dictyocaulus viviparus</name>
    <name type="common">Bovine lungworm</name>
    <dbReference type="NCBI Taxonomy" id="29172"/>
    <lineage>
        <taxon>Eukaryota</taxon>
        <taxon>Metazoa</taxon>
        <taxon>Ecdysozoa</taxon>
        <taxon>Nematoda</taxon>
        <taxon>Chromadorea</taxon>
        <taxon>Rhabditida</taxon>
        <taxon>Rhabditina</taxon>
        <taxon>Rhabditomorpha</taxon>
        <taxon>Strongyloidea</taxon>
        <taxon>Metastrongylidae</taxon>
        <taxon>Dictyocaulus</taxon>
    </lineage>
</organism>
<evidence type="ECO:0000313" key="1">
    <source>
        <dbReference type="EMBL" id="KJH42480.1"/>
    </source>
</evidence>